<keyword evidence="3" id="KW-1133">Transmembrane helix</keyword>
<reference evidence="5" key="1">
    <citation type="submission" date="2021-01" db="EMBL/GenBank/DDBJ databases">
        <authorList>
            <person name="Corre E."/>
            <person name="Pelletier E."/>
            <person name="Niang G."/>
            <person name="Scheremetjew M."/>
            <person name="Finn R."/>
            <person name="Kale V."/>
            <person name="Holt S."/>
            <person name="Cochrane G."/>
            <person name="Meng A."/>
            <person name="Brown T."/>
            <person name="Cohen L."/>
        </authorList>
    </citation>
    <scope>NUCLEOTIDE SEQUENCE</scope>
    <source>
        <strain evidence="5">CCCM811</strain>
    </source>
</reference>
<sequence>MVSAGAIAFFVVGLIIALTGILAYVYLACCSGEKADTGGNEQVKEMKTKTMEYRIKYSDLKFGSLLGKGNQGEVYRAKFRQTSVAVKKIDCRTVEPDIIDEFVQEVNIWHRLRNQFITKFMGVCLEYPHLCIVTELVHRGSLFGLLHNDECALTWPRRLRIASDLSRGMNYLHNFDAKDRIIHRDLKSLNVLVTQEWRAKVADFGMTRFQDNKNVMTTCGTPLWMAPEIIRRKEYNYKVDVYSYGVVLWELYTRKIPYKSLGIPAKYLVKKVAMEGIRPKIPHHCPQLYKELMAQCWTTNAKERPNFGEIVRVCEMMLKDPNVIAHHPVNDVVVAKAKDQEEQKSIVANFEVGRWKIERKDVILRDVTDTLQNAKVYNGFLNSEEVKVTEFTVESKEQKKLHAELDEVSNLRHTRLLLFLAVYFDKNKVGVITERVKRTSLHSHLLDKQVVLEWDTMLQILIDICQAMAYLHGQSYQMYRFDPTNMYLTEHWRIKIDISTCLETTEEKKATLWDAPETLRDASIKSESTDVYALGLIIWQLLTRKSPYEETVMDDKVKELVTSRKIPVEIPENVDPALVDLLESCLGPPEGRGTFEQILAKLEKIKRIGPPPIIVDEKTAQLYVKTATVYAFKTADACQVEKEWGRQSGKEGCWIICNPQEDDLYLVDETTFGRNYKKIRNQEHQFRKVGAVWARQMDKPFALKTDSGVQYGITGDFVVRDAKVKKGDLWVVDKTTFHKIYRLADAAMGDTLIPMPRSLHNTTL</sequence>
<protein>
    <recommendedName>
        <fullName evidence="4">Protein kinase domain-containing protein</fullName>
    </recommendedName>
</protein>
<organism evidence="5">
    <name type="scientific">Lotharella globosa</name>
    <dbReference type="NCBI Taxonomy" id="91324"/>
    <lineage>
        <taxon>Eukaryota</taxon>
        <taxon>Sar</taxon>
        <taxon>Rhizaria</taxon>
        <taxon>Cercozoa</taxon>
        <taxon>Chlorarachniophyceae</taxon>
        <taxon>Lotharella</taxon>
    </lineage>
</organism>
<dbReference type="InterPro" id="IPR001245">
    <property type="entry name" value="Ser-Thr/Tyr_kinase_cat_dom"/>
</dbReference>
<dbReference type="PROSITE" id="PS00108">
    <property type="entry name" value="PROTEIN_KINASE_ST"/>
    <property type="match status" value="1"/>
</dbReference>
<evidence type="ECO:0000256" key="3">
    <source>
        <dbReference type="SAM" id="Phobius"/>
    </source>
</evidence>
<evidence type="ECO:0000256" key="2">
    <source>
        <dbReference type="ARBA" id="ARBA00022840"/>
    </source>
</evidence>
<dbReference type="InterPro" id="IPR051681">
    <property type="entry name" value="Ser/Thr_Kinases-Pseudokinases"/>
</dbReference>
<dbReference type="AlphaFoldDB" id="A0A7S3Z0M2"/>
<dbReference type="GO" id="GO:0004674">
    <property type="term" value="F:protein serine/threonine kinase activity"/>
    <property type="evidence" value="ECO:0007669"/>
    <property type="project" value="TreeGrafter"/>
</dbReference>
<dbReference type="InterPro" id="IPR000719">
    <property type="entry name" value="Prot_kinase_dom"/>
</dbReference>
<dbReference type="InterPro" id="IPR011009">
    <property type="entry name" value="Kinase-like_dom_sf"/>
</dbReference>
<keyword evidence="1" id="KW-0547">Nucleotide-binding</keyword>
<dbReference type="PROSITE" id="PS50011">
    <property type="entry name" value="PROTEIN_KINASE_DOM"/>
    <property type="match status" value="2"/>
</dbReference>
<gene>
    <name evidence="5" type="ORF">LGLO00237_LOCUS19580</name>
</gene>
<evidence type="ECO:0000313" key="5">
    <source>
        <dbReference type="EMBL" id="CAE0667957.1"/>
    </source>
</evidence>
<feature type="transmembrane region" description="Helical" evidence="3">
    <location>
        <begin position="7"/>
        <end position="27"/>
    </location>
</feature>
<dbReference type="InterPro" id="IPR008271">
    <property type="entry name" value="Ser/Thr_kinase_AS"/>
</dbReference>
<dbReference type="Gene3D" id="3.30.200.20">
    <property type="entry name" value="Phosphorylase Kinase, domain 1"/>
    <property type="match status" value="2"/>
</dbReference>
<dbReference type="EMBL" id="HBIV01027350">
    <property type="protein sequence ID" value="CAE0667957.1"/>
    <property type="molecule type" value="Transcribed_RNA"/>
</dbReference>
<dbReference type="SMART" id="SM00220">
    <property type="entry name" value="S_TKc"/>
    <property type="match status" value="1"/>
</dbReference>
<accession>A0A7S3Z0M2</accession>
<keyword evidence="3" id="KW-0472">Membrane</keyword>
<evidence type="ECO:0000256" key="1">
    <source>
        <dbReference type="ARBA" id="ARBA00022741"/>
    </source>
</evidence>
<dbReference type="PANTHER" id="PTHR44329">
    <property type="entry name" value="SERINE/THREONINE-PROTEIN KINASE TNNI3K-RELATED"/>
    <property type="match status" value="1"/>
</dbReference>
<dbReference type="SUPFAM" id="SSF56112">
    <property type="entry name" value="Protein kinase-like (PK-like)"/>
    <property type="match status" value="2"/>
</dbReference>
<dbReference type="Gene3D" id="1.10.510.10">
    <property type="entry name" value="Transferase(Phosphotransferase) domain 1"/>
    <property type="match status" value="2"/>
</dbReference>
<proteinExistence type="predicted"/>
<dbReference type="CDD" id="cd13999">
    <property type="entry name" value="STKc_MAP3K-like"/>
    <property type="match status" value="1"/>
</dbReference>
<dbReference type="Pfam" id="PF07714">
    <property type="entry name" value="PK_Tyr_Ser-Thr"/>
    <property type="match status" value="2"/>
</dbReference>
<dbReference type="PANTHER" id="PTHR44329:SF298">
    <property type="entry name" value="MIXED LINEAGE KINASE DOMAIN-LIKE PROTEIN"/>
    <property type="match status" value="1"/>
</dbReference>
<keyword evidence="2" id="KW-0067">ATP-binding</keyword>
<feature type="domain" description="Protein kinase" evidence="4">
    <location>
        <begin position="60"/>
        <end position="318"/>
    </location>
</feature>
<dbReference type="PRINTS" id="PR00109">
    <property type="entry name" value="TYRKINASE"/>
</dbReference>
<feature type="domain" description="Protein kinase" evidence="4">
    <location>
        <begin position="318"/>
        <end position="605"/>
    </location>
</feature>
<dbReference type="GO" id="GO:0005524">
    <property type="term" value="F:ATP binding"/>
    <property type="evidence" value="ECO:0007669"/>
    <property type="project" value="UniProtKB-KW"/>
</dbReference>
<evidence type="ECO:0000259" key="4">
    <source>
        <dbReference type="PROSITE" id="PS50011"/>
    </source>
</evidence>
<keyword evidence="3" id="KW-0812">Transmembrane</keyword>
<name>A0A7S3Z0M2_9EUKA</name>